<dbReference type="InterPro" id="IPR029000">
    <property type="entry name" value="Cyclophilin-like_dom_sf"/>
</dbReference>
<evidence type="ECO:0000313" key="3">
    <source>
        <dbReference type="EMBL" id="RUP78208.1"/>
    </source>
</evidence>
<accession>A0A3S0TZC6</accession>
<dbReference type="InterPro" id="IPR043894">
    <property type="entry name" value="MupG_C"/>
</dbReference>
<evidence type="ECO:0000313" key="4">
    <source>
        <dbReference type="Proteomes" id="UP000274545"/>
    </source>
</evidence>
<gene>
    <name evidence="3" type="ORF">D6D54_01770</name>
</gene>
<protein>
    <submittedName>
        <fullName evidence="3">DUF871 domain-containing protein</fullName>
    </submittedName>
</protein>
<organism evidence="3 4">
    <name type="scientific">Spiroplasma poulsonii</name>
    <dbReference type="NCBI Taxonomy" id="2138"/>
    <lineage>
        <taxon>Bacteria</taxon>
        <taxon>Bacillati</taxon>
        <taxon>Mycoplasmatota</taxon>
        <taxon>Mollicutes</taxon>
        <taxon>Entomoplasmatales</taxon>
        <taxon>Spiroplasmataceae</taxon>
        <taxon>Spiroplasma</taxon>
    </lineage>
</organism>
<dbReference type="PANTHER" id="PTHR38435:SF1">
    <property type="entry name" value="DUF871 DOMAIN-CONTAINING PROTEIN"/>
    <property type="match status" value="1"/>
</dbReference>
<dbReference type="EMBL" id="RAHC01000001">
    <property type="protein sequence ID" value="RUP78208.1"/>
    <property type="molecule type" value="Genomic_DNA"/>
</dbReference>
<name>A0A3S0TZC6_9MOLU</name>
<feature type="domain" description="6-phospho-N-acetylmuramidase N-terminal" evidence="2">
    <location>
        <begin position="3"/>
        <end position="243"/>
    </location>
</feature>
<dbReference type="Gene3D" id="3.20.20.70">
    <property type="entry name" value="Aldolase class I"/>
    <property type="match status" value="1"/>
</dbReference>
<dbReference type="InterPro" id="IPR008589">
    <property type="entry name" value="MupG"/>
</dbReference>
<dbReference type="InterPro" id="IPR043797">
    <property type="entry name" value="MupG_N"/>
</dbReference>
<reference evidence="3 4" key="1">
    <citation type="journal article" date="2019" name="Genome Biol. Evol.">
        <title>Toxin and genome evolution in a Drosophila defensive symbiosis.</title>
        <authorList>
            <person name="Ballinger M.J."/>
            <person name="Gawryluk R.M."/>
            <person name="Perlman S.J."/>
        </authorList>
    </citation>
    <scope>NUCLEOTIDE SEQUENCE [LARGE SCALE GENOMIC DNA]</scope>
    <source>
        <strain evidence="4">sNeo</strain>
    </source>
</reference>
<dbReference type="PANTHER" id="PTHR38435">
    <property type="match status" value="1"/>
</dbReference>
<dbReference type="Gene3D" id="2.40.100.10">
    <property type="entry name" value="Cyclophilin-like"/>
    <property type="match status" value="1"/>
</dbReference>
<comment type="caution">
    <text evidence="3">The sequence shown here is derived from an EMBL/GenBank/DDBJ whole genome shotgun (WGS) entry which is preliminary data.</text>
</comment>
<dbReference type="AlphaFoldDB" id="A0A3S0TZC6"/>
<dbReference type="InterPro" id="IPR013785">
    <property type="entry name" value="Aldolase_TIM"/>
</dbReference>
<dbReference type="SUPFAM" id="SSF51445">
    <property type="entry name" value="(Trans)glycosidases"/>
    <property type="match status" value="1"/>
</dbReference>
<evidence type="ECO:0000259" key="1">
    <source>
        <dbReference type="Pfam" id="PF05913"/>
    </source>
</evidence>
<dbReference type="Pfam" id="PF19200">
    <property type="entry name" value="MupG_N"/>
    <property type="match status" value="1"/>
</dbReference>
<dbReference type="SUPFAM" id="SSF50891">
    <property type="entry name" value="Cyclophilin-like"/>
    <property type="match status" value="1"/>
</dbReference>
<proteinExistence type="predicted"/>
<evidence type="ECO:0000259" key="2">
    <source>
        <dbReference type="Pfam" id="PF19200"/>
    </source>
</evidence>
<dbReference type="Proteomes" id="UP000274545">
    <property type="component" value="Unassembled WGS sequence"/>
</dbReference>
<dbReference type="Pfam" id="PF05913">
    <property type="entry name" value="MupG_C"/>
    <property type="match status" value="1"/>
</dbReference>
<feature type="domain" description="6-phospho-N-acetylmuramidase C-terminal" evidence="1">
    <location>
        <begin position="250"/>
        <end position="367"/>
    </location>
</feature>
<dbReference type="InterPro" id="IPR017853">
    <property type="entry name" value="GH"/>
</dbReference>
<sequence length="369" mass="42381">MRLGISLYPHLIKANYDLEGYLIKCAKGQIKVIFTTLINVKKDDKALLQRFLTLTKISNKLGMEVYGDVDDTVYDEFKLNKNNREEIMHFFIAELGLKGVCFDAGVSAEGIAKLTHNHENIKIILNSSNPAQEIPYLLSLQVKKSNLVACWNFYPQRYTASSLSYFVEKINALKATGILSQYFVALQRVDAQGPWQHNDKLPSIEMHRDLALDFQVRHFVALGVDDIIVSTQFLNDDELMTLNNINLSQITLNLRPSVEITAAEKTILSDKRVHFVRPDLAEYMIRSTFSRLKYHDDDIPPRHFEGKYFEKGDVVILNNEAQNYRGELQIVTKRMANDGIRNWVGQLDENEQKIVDCLISNREFSFNLI</sequence>